<evidence type="ECO:0000313" key="1">
    <source>
        <dbReference type="EMBL" id="UUX59814.1"/>
    </source>
</evidence>
<dbReference type="EMBL" id="CP102487">
    <property type="protein sequence ID" value="UUX59814.1"/>
    <property type="molecule type" value="Genomic_DNA"/>
</dbReference>
<evidence type="ECO:0000313" key="2">
    <source>
        <dbReference type="Proteomes" id="UP001060018"/>
    </source>
</evidence>
<protein>
    <submittedName>
        <fullName evidence="1">Uncharacterized protein</fullName>
    </submittedName>
</protein>
<sequence length="121" mass="13650">MSTSLYYTATRATALSEDEHQQLMALARSHNDAFEFDGETLYFYPAQRDNEVLNGSTKICPDPVEMAPSLLHWLAALTALRQALPEAQWDVSLDEIDVPWDEHLGYHLPGLEDLAAMHEGY</sequence>
<dbReference type="AlphaFoldDB" id="A0AA94XW39"/>
<proteinExistence type="predicted"/>
<dbReference type="RefSeq" id="WP_171918547.1">
    <property type="nucleotide sequence ID" value="NZ_CP102487.1"/>
</dbReference>
<accession>A0AA94XW39</accession>
<organism evidence="1 2">
    <name type="scientific">Glutamicibacter halophytocola</name>
    <dbReference type="NCBI Taxonomy" id="1933880"/>
    <lineage>
        <taxon>Bacteria</taxon>
        <taxon>Bacillati</taxon>
        <taxon>Actinomycetota</taxon>
        <taxon>Actinomycetes</taxon>
        <taxon>Micrococcales</taxon>
        <taxon>Micrococcaceae</taxon>
        <taxon>Glutamicibacter</taxon>
    </lineage>
</organism>
<dbReference type="Proteomes" id="UP001060018">
    <property type="component" value="Chromosome"/>
</dbReference>
<name>A0AA94XW39_9MICC</name>
<reference evidence="1" key="1">
    <citation type="journal article" date="2022" name="Pest Manag. Sci.">
        <title>Glutamicibacter halophytocola-mediated host fitness of potato tuber moth on Solanaceae crops.</title>
        <authorList>
            <person name="Wang W."/>
            <person name="Xiao G."/>
            <person name="Du G."/>
            <person name="Chang L."/>
            <person name="Yang Y."/>
            <person name="Ye J."/>
            <person name="Chen B."/>
        </authorList>
    </citation>
    <scope>NUCLEOTIDE SEQUENCE</scope>
    <source>
        <strain evidence="1">S2</strain>
    </source>
</reference>
<gene>
    <name evidence="1" type="ORF">NUH22_04110</name>
</gene>